<evidence type="ECO:0000256" key="3">
    <source>
        <dbReference type="ARBA" id="ARBA00022795"/>
    </source>
</evidence>
<dbReference type="AlphaFoldDB" id="A0A248KJC6"/>
<dbReference type="NCBIfam" id="NF012003">
    <property type="entry name" value="PRK15459.1"/>
    <property type="match status" value="1"/>
</dbReference>
<evidence type="ECO:0000313" key="5">
    <source>
        <dbReference type="Proteomes" id="UP000197098"/>
    </source>
</evidence>
<evidence type="ECO:0000256" key="1">
    <source>
        <dbReference type="ARBA" id="ARBA00002397"/>
    </source>
</evidence>
<reference evidence="4 5" key="1">
    <citation type="submission" date="2017-06" db="EMBL/GenBank/DDBJ databases">
        <title>Origin of plasmid-mediated fosfomycin resistance gene fosA3.</title>
        <authorList>
            <person name="Ito R."/>
            <person name="Pacey M.P."/>
            <person name="Doi Y."/>
        </authorList>
    </citation>
    <scope>NUCLEOTIDE SEQUENCE [LARGE SCALE GENOMIC DNA]</scope>
    <source>
        <strain evidence="4 5">YDC799</strain>
    </source>
</reference>
<dbReference type="Pfam" id="PF05130">
    <property type="entry name" value="FlgN"/>
    <property type="match status" value="1"/>
</dbReference>
<comment type="similarity">
    <text evidence="2">Belongs to the FlgN family.</text>
</comment>
<name>A0A248KJC6_9ENTR</name>
<keyword evidence="4" id="KW-0969">Cilium</keyword>
<dbReference type="InterPro" id="IPR007809">
    <property type="entry name" value="FlgN-like"/>
</dbReference>
<dbReference type="EMBL" id="CP022114">
    <property type="protein sequence ID" value="ASG63629.1"/>
    <property type="molecule type" value="Genomic_DNA"/>
</dbReference>
<gene>
    <name evidence="4" type="ORF">CEW81_15010</name>
</gene>
<protein>
    <submittedName>
        <fullName evidence="4">Flagellar biosynthesis protein FlgN</fullName>
    </submittedName>
</protein>
<comment type="function">
    <text evidence="1">Required for the efficient initiation of filament assembly.</text>
</comment>
<dbReference type="InterPro" id="IPR036679">
    <property type="entry name" value="FlgN-like_sf"/>
</dbReference>
<accession>A0A248KJC6</accession>
<keyword evidence="4" id="KW-0966">Cell projection</keyword>
<dbReference type="SUPFAM" id="SSF140566">
    <property type="entry name" value="FlgN-like"/>
    <property type="match status" value="1"/>
</dbReference>
<keyword evidence="3" id="KW-1005">Bacterial flagellum biogenesis</keyword>
<dbReference type="Gene3D" id="1.20.58.300">
    <property type="entry name" value="FlgN-like"/>
    <property type="match status" value="1"/>
</dbReference>
<proteinExistence type="inferred from homology"/>
<evidence type="ECO:0000256" key="2">
    <source>
        <dbReference type="ARBA" id="ARBA00007703"/>
    </source>
</evidence>
<evidence type="ECO:0000313" key="4">
    <source>
        <dbReference type="EMBL" id="ASG63629.1"/>
    </source>
</evidence>
<dbReference type="GO" id="GO:0044780">
    <property type="term" value="P:bacterial-type flagellum assembly"/>
    <property type="evidence" value="ECO:0007669"/>
    <property type="project" value="InterPro"/>
</dbReference>
<dbReference type="Proteomes" id="UP000197098">
    <property type="component" value="Chromosome"/>
</dbReference>
<keyword evidence="4" id="KW-0282">Flagellum</keyword>
<sequence>MSSLSAILDQMTSILHSLKEVMDAEQQQLSAGSVNGLRLASITEEKSSLLATLDYLEKQRRVEQDARQSTDNEDIGSRWQTITETTQQLRRLNQHNGWLLEGQIVRNQQALDVLKPFQETGLYGKDGQAAGSSLTRSAKKFSV</sequence>
<organism evidence="4 5">
    <name type="scientific">Kluyvera genomosp. 3</name>
    <dbReference type="NCBI Taxonomy" id="2774055"/>
    <lineage>
        <taxon>Bacteria</taxon>
        <taxon>Pseudomonadati</taxon>
        <taxon>Pseudomonadota</taxon>
        <taxon>Gammaproteobacteria</taxon>
        <taxon>Enterobacterales</taxon>
        <taxon>Enterobacteriaceae</taxon>
        <taxon>Kluyvera</taxon>
    </lineage>
</organism>